<dbReference type="AlphaFoldDB" id="A0A0A2MC87"/>
<gene>
    <name evidence="3" type="ORF">Q764_04600</name>
</gene>
<name>A0A0A2MC87_9FLAO</name>
<sequence length="155" mass="18371">MENTIRIQNPCNENWKAMLPNEKGRFCNSCSKTVVDFRKMKNTEIQKYFDENSHHEAGICGYYKFNQVENENNTNYIRLRNRFNRIRIKPVKMIALFSLTFLFTFTSCIMGKRATQEEVIENDTINQSEINDKEESLAQKNDSIKTEQHQKTKEN</sequence>
<reference evidence="3 4" key="1">
    <citation type="submission" date="2013-09" db="EMBL/GenBank/DDBJ databases">
        <authorList>
            <person name="Zeng Z."/>
            <person name="Chen C."/>
        </authorList>
    </citation>
    <scope>NUCLEOTIDE SEQUENCE [LARGE SCALE GENOMIC DNA]</scope>
    <source>
        <strain evidence="3 4">GH29-5</strain>
    </source>
</reference>
<proteinExistence type="predicted"/>
<evidence type="ECO:0000256" key="1">
    <source>
        <dbReference type="SAM" id="MobiDB-lite"/>
    </source>
</evidence>
<feature type="compositionally biased region" description="Basic and acidic residues" evidence="1">
    <location>
        <begin position="130"/>
        <end position="155"/>
    </location>
</feature>
<accession>A0A0A2MC87</accession>
<feature type="region of interest" description="Disordered" evidence="1">
    <location>
        <begin position="124"/>
        <end position="155"/>
    </location>
</feature>
<evidence type="ECO:0000313" key="3">
    <source>
        <dbReference type="EMBL" id="KGO89894.1"/>
    </source>
</evidence>
<dbReference type="eggNOG" id="ENOG5030KEP">
    <property type="taxonomic scope" value="Bacteria"/>
</dbReference>
<dbReference type="RefSeq" id="WP_026981679.1">
    <property type="nucleotide sequence ID" value="NZ_JRLW01000004.1"/>
</dbReference>
<keyword evidence="2" id="KW-0812">Transmembrane</keyword>
<evidence type="ECO:0000313" key="4">
    <source>
        <dbReference type="Proteomes" id="UP000030121"/>
    </source>
</evidence>
<keyword evidence="2" id="KW-1133">Transmembrane helix</keyword>
<organism evidence="3 4">
    <name type="scientific">Flavobacterium suncheonense GH29-5 = DSM 17707</name>
    <dbReference type="NCBI Taxonomy" id="1121899"/>
    <lineage>
        <taxon>Bacteria</taxon>
        <taxon>Pseudomonadati</taxon>
        <taxon>Bacteroidota</taxon>
        <taxon>Flavobacteriia</taxon>
        <taxon>Flavobacteriales</taxon>
        <taxon>Flavobacteriaceae</taxon>
        <taxon>Flavobacterium</taxon>
    </lineage>
</organism>
<feature type="transmembrane region" description="Helical" evidence="2">
    <location>
        <begin position="93"/>
        <end position="112"/>
    </location>
</feature>
<keyword evidence="2" id="KW-0472">Membrane</keyword>
<keyword evidence="4" id="KW-1185">Reference proteome</keyword>
<dbReference type="OrthoDB" id="1095452at2"/>
<dbReference type="STRING" id="1121899.GCA_000430025_01458"/>
<comment type="caution">
    <text evidence="3">The sequence shown here is derived from an EMBL/GenBank/DDBJ whole genome shotgun (WGS) entry which is preliminary data.</text>
</comment>
<protein>
    <submittedName>
        <fullName evidence="3">Uncharacterized protein</fullName>
    </submittedName>
</protein>
<dbReference type="EMBL" id="JRLW01000004">
    <property type="protein sequence ID" value="KGO89894.1"/>
    <property type="molecule type" value="Genomic_DNA"/>
</dbReference>
<dbReference type="Proteomes" id="UP000030121">
    <property type="component" value="Unassembled WGS sequence"/>
</dbReference>
<evidence type="ECO:0000256" key="2">
    <source>
        <dbReference type="SAM" id="Phobius"/>
    </source>
</evidence>